<organism evidence="1 2">
    <name type="scientific">Streptomyces varsoviensis</name>
    <dbReference type="NCBI Taxonomy" id="67373"/>
    <lineage>
        <taxon>Bacteria</taxon>
        <taxon>Bacillati</taxon>
        <taxon>Actinomycetota</taxon>
        <taxon>Actinomycetes</taxon>
        <taxon>Kitasatosporales</taxon>
        <taxon>Streptomycetaceae</taxon>
        <taxon>Streptomyces</taxon>
    </lineage>
</organism>
<proteinExistence type="predicted"/>
<evidence type="ECO:0000313" key="2">
    <source>
        <dbReference type="Proteomes" id="UP000037020"/>
    </source>
</evidence>
<reference evidence="1 2" key="1">
    <citation type="submission" date="2015-07" db="EMBL/GenBank/DDBJ databases">
        <authorList>
            <person name="Ju K.-S."/>
            <person name="Doroghazi J.R."/>
            <person name="Metcalf W.W."/>
        </authorList>
    </citation>
    <scope>NUCLEOTIDE SEQUENCE [LARGE SCALE GENOMIC DNA]</scope>
    <source>
        <strain evidence="1 2">NRRL B-3589</strain>
    </source>
</reference>
<sequence>ALRLGLSRLLRRGLAARCGGEVEAVQRGLTLLAIAVRVSAGGRCHVFLLQLALSLRGRATEL</sequence>
<gene>
    <name evidence="1" type="ORF">ADK38_37285</name>
</gene>
<accession>A0ABR5IVZ6</accession>
<comment type="caution">
    <text evidence="1">The sequence shown here is derived from an EMBL/GenBank/DDBJ whole genome shotgun (WGS) entry which is preliminary data.</text>
</comment>
<dbReference type="EMBL" id="LGUT01003494">
    <property type="protein sequence ID" value="KOG85330.1"/>
    <property type="molecule type" value="Genomic_DNA"/>
</dbReference>
<feature type="non-terminal residue" evidence="1">
    <location>
        <position position="1"/>
    </location>
</feature>
<protein>
    <submittedName>
        <fullName evidence="1">Uncharacterized protein</fullName>
    </submittedName>
</protein>
<keyword evidence="2" id="KW-1185">Reference proteome</keyword>
<name>A0ABR5IVZ6_9ACTN</name>
<evidence type="ECO:0000313" key="1">
    <source>
        <dbReference type="EMBL" id="KOG85330.1"/>
    </source>
</evidence>
<dbReference type="Proteomes" id="UP000037020">
    <property type="component" value="Unassembled WGS sequence"/>
</dbReference>